<name>A0A0B4I234_METGA</name>
<evidence type="ECO:0000313" key="6">
    <source>
        <dbReference type="EMBL" id="KID86494.1"/>
    </source>
</evidence>
<evidence type="ECO:0000256" key="5">
    <source>
        <dbReference type="SAM" id="MobiDB-lite"/>
    </source>
</evidence>
<dbReference type="Proteomes" id="UP000031192">
    <property type="component" value="Unassembled WGS sequence"/>
</dbReference>
<comment type="caution">
    <text evidence="6">The sequence shown here is derived from an EMBL/GenBank/DDBJ whole genome shotgun (WGS) entry which is preliminary data.</text>
</comment>
<dbReference type="HOGENOM" id="CLU_013756_2_0_1"/>
<proteinExistence type="predicted"/>
<dbReference type="GO" id="GO:0016020">
    <property type="term" value="C:membrane"/>
    <property type="evidence" value="ECO:0007669"/>
    <property type="project" value="UniProtKB-SubCell"/>
</dbReference>
<evidence type="ECO:0000256" key="4">
    <source>
        <dbReference type="ARBA" id="ARBA00023136"/>
    </source>
</evidence>
<keyword evidence="7" id="KW-1185">Reference proteome</keyword>
<dbReference type="EMBL" id="AZNH01000021">
    <property type="protein sequence ID" value="KID86494.1"/>
    <property type="molecule type" value="Genomic_DNA"/>
</dbReference>
<gene>
    <name evidence="6" type="ORF">MGU_06306</name>
</gene>
<feature type="compositionally biased region" description="Polar residues" evidence="5">
    <location>
        <begin position="1"/>
        <end position="18"/>
    </location>
</feature>
<sequence>MADAQASETSPLLNPEATSTRHVDRPPSIPSASSTCPTLFPSKPNALQSIVAAFTIHLLLNIATNIALTPQTAILQDIVCKQYYDGVDSLAGTTHVQEKDRCSVIPVQSEVAYVIGWEAAIENIPNMLLAVPFGALADKVGRKRILLVALFGMFMNDAWIRLVYRRTSAFSQIRSAKLLSQLIFVPIGGALISTNPWVPMFVSTGFMISGFVAAVILVPGDWPSEPAHSIERQGLLQDESAGVHSKAQWFSWTGIRSSTSHIADWTASNSRLVPLVLSFFVFQLGEQAGLTLLLQYAAKRLDWTLSKVKPTHTALTPSYYDVEFR</sequence>
<evidence type="ECO:0000256" key="2">
    <source>
        <dbReference type="ARBA" id="ARBA00022692"/>
    </source>
</evidence>
<dbReference type="SUPFAM" id="SSF103473">
    <property type="entry name" value="MFS general substrate transporter"/>
    <property type="match status" value="1"/>
</dbReference>
<comment type="subcellular location">
    <subcellularLocation>
        <location evidence="1">Membrane</location>
        <topology evidence="1">Multi-pass membrane protein</topology>
    </subcellularLocation>
</comment>
<evidence type="ECO:0000256" key="3">
    <source>
        <dbReference type="ARBA" id="ARBA00022989"/>
    </source>
</evidence>
<dbReference type="InterPro" id="IPR036259">
    <property type="entry name" value="MFS_trans_sf"/>
</dbReference>
<feature type="region of interest" description="Disordered" evidence="5">
    <location>
        <begin position="1"/>
        <end position="36"/>
    </location>
</feature>
<organism evidence="6 7">
    <name type="scientific">Metarhizium guizhouense (strain ARSEF 977)</name>
    <dbReference type="NCBI Taxonomy" id="1276136"/>
    <lineage>
        <taxon>Eukaryota</taxon>
        <taxon>Fungi</taxon>
        <taxon>Dikarya</taxon>
        <taxon>Ascomycota</taxon>
        <taxon>Pezizomycotina</taxon>
        <taxon>Sordariomycetes</taxon>
        <taxon>Hypocreomycetidae</taxon>
        <taxon>Hypocreales</taxon>
        <taxon>Clavicipitaceae</taxon>
        <taxon>Metarhizium</taxon>
    </lineage>
</organism>
<accession>A0A0B4I234</accession>
<dbReference type="PANTHER" id="PTHR23507">
    <property type="entry name" value="ZGC:174356"/>
    <property type="match status" value="1"/>
</dbReference>
<dbReference type="AlphaFoldDB" id="A0A0B4I234"/>
<evidence type="ECO:0000256" key="1">
    <source>
        <dbReference type="ARBA" id="ARBA00004141"/>
    </source>
</evidence>
<keyword evidence="3" id="KW-1133">Transmembrane helix</keyword>
<dbReference type="GO" id="GO:0022857">
    <property type="term" value="F:transmembrane transporter activity"/>
    <property type="evidence" value="ECO:0007669"/>
    <property type="project" value="TreeGrafter"/>
</dbReference>
<dbReference type="Gene3D" id="1.20.1250.20">
    <property type="entry name" value="MFS general substrate transporter like domains"/>
    <property type="match status" value="1"/>
</dbReference>
<protein>
    <submittedName>
        <fullName evidence="6">Major facilitator superfamily domain, general substrate transporter</fullName>
    </submittedName>
</protein>
<dbReference type="PANTHER" id="PTHR23507:SF1">
    <property type="entry name" value="FI18259P1-RELATED"/>
    <property type="match status" value="1"/>
</dbReference>
<keyword evidence="2" id="KW-0812">Transmembrane</keyword>
<reference evidence="6 7" key="1">
    <citation type="journal article" date="2014" name="Proc. Natl. Acad. Sci. U.S.A.">
        <title>Trajectory and genomic determinants of fungal-pathogen speciation and host adaptation.</title>
        <authorList>
            <person name="Hu X."/>
            <person name="Xiao G."/>
            <person name="Zheng P."/>
            <person name="Shang Y."/>
            <person name="Su Y."/>
            <person name="Zhang X."/>
            <person name="Liu X."/>
            <person name="Zhan S."/>
            <person name="St Leger R.J."/>
            <person name="Wang C."/>
        </authorList>
    </citation>
    <scope>NUCLEOTIDE SEQUENCE [LARGE SCALE GENOMIC DNA]</scope>
    <source>
        <strain evidence="6 7">ARSEF 977</strain>
    </source>
</reference>
<dbReference type="OrthoDB" id="194139at2759"/>
<keyword evidence="4" id="KW-0472">Membrane</keyword>
<evidence type="ECO:0000313" key="7">
    <source>
        <dbReference type="Proteomes" id="UP000031192"/>
    </source>
</evidence>